<evidence type="ECO:0000313" key="7">
    <source>
        <dbReference type="Proteomes" id="UP001054820"/>
    </source>
</evidence>
<dbReference type="Gene3D" id="3.30.70.270">
    <property type="match status" value="1"/>
</dbReference>
<proteinExistence type="predicted"/>
<dbReference type="Gene3D" id="3.40.50.2300">
    <property type="match status" value="2"/>
</dbReference>
<dbReference type="SUPFAM" id="SSF52172">
    <property type="entry name" value="CheY-like"/>
    <property type="match status" value="2"/>
</dbReference>
<dbReference type="RefSeq" id="WP_237262100.1">
    <property type="nucleotide sequence ID" value="NZ_AP024202.1"/>
</dbReference>
<dbReference type="InterPro" id="IPR029787">
    <property type="entry name" value="Nucleotide_cyclase"/>
</dbReference>
<evidence type="ECO:0000256" key="3">
    <source>
        <dbReference type="PROSITE-ProRule" id="PRU00169"/>
    </source>
</evidence>
<evidence type="ECO:0000259" key="5">
    <source>
        <dbReference type="PROSITE" id="PS50887"/>
    </source>
</evidence>
<dbReference type="PANTHER" id="PTHR45138">
    <property type="entry name" value="REGULATORY COMPONENTS OF SENSORY TRANSDUCTION SYSTEM"/>
    <property type="match status" value="1"/>
</dbReference>
<dbReference type="Pfam" id="PF00990">
    <property type="entry name" value="GGDEF"/>
    <property type="match status" value="1"/>
</dbReference>
<name>A0ABM7MAP9_9GAMM</name>
<evidence type="ECO:0000256" key="1">
    <source>
        <dbReference type="ARBA" id="ARBA00012528"/>
    </source>
</evidence>
<feature type="domain" description="Response regulatory" evidence="4">
    <location>
        <begin position="5"/>
        <end position="119"/>
    </location>
</feature>
<evidence type="ECO:0000256" key="2">
    <source>
        <dbReference type="ARBA" id="ARBA00034247"/>
    </source>
</evidence>
<keyword evidence="7" id="KW-1185">Reference proteome</keyword>
<dbReference type="SMART" id="SM00448">
    <property type="entry name" value="REC"/>
    <property type="match status" value="1"/>
</dbReference>
<dbReference type="InterPro" id="IPR001789">
    <property type="entry name" value="Sig_transdc_resp-reg_receiver"/>
</dbReference>
<dbReference type="EMBL" id="AP024202">
    <property type="protein sequence ID" value="BCN92399.1"/>
    <property type="molecule type" value="Genomic_DNA"/>
</dbReference>
<evidence type="ECO:0000313" key="6">
    <source>
        <dbReference type="EMBL" id="BCN92399.1"/>
    </source>
</evidence>
<comment type="catalytic activity">
    <reaction evidence="2">
        <text>2 GTP = 3',3'-c-di-GMP + 2 diphosphate</text>
        <dbReference type="Rhea" id="RHEA:24898"/>
        <dbReference type="ChEBI" id="CHEBI:33019"/>
        <dbReference type="ChEBI" id="CHEBI:37565"/>
        <dbReference type="ChEBI" id="CHEBI:58805"/>
        <dbReference type="EC" id="2.7.7.65"/>
    </reaction>
</comment>
<dbReference type="SUPFAM" id="SSF55073">
    <property type="entry name" value="Nucleotide cyclase"/>
    <property type="match status" value="1"/>
</dbReference>
<dbReference type="Proteomes" id="UP001054820">
    <property type="component" value="Chromosome"/>
</dbReference>
<organism evidence="6 7">
    <name type="scientific">Thiomicrorhabdus immobilis</name>
    <dbReference type="NCBI Taxonomy" id="2791037"/>
    <lineage>
        <taxon>Bacteria</taxon>
        <taxon>Pseudomonadati</taxon>
        <taxon>Pseudomonadota</taxon>
        <taxon>Gammaproteobacteria</taxon>
        <taxon>Thiotrichales</taxon>
        <taxon>Piscirickettsiaceae</taxon>
        <taxon>Thiomicrorhabdus</taxon>
    </lineage>
</organism>
<sequence>MPQEIILVIEDQKSIAQYLQQRLSEVLPYSVEVAESYAEAKRVINSGVPILVCLSDLNLPDAAEGATVELLRKANITTVVLTASYSEETRQKMLAQRVADYVVKDGASAIDYAISAVVRLAQNSDKCVWLIASGSRSSNRLLGLLNIQRYVVKVFDDFKSALKKLEGGAVPELLMLEGAEKIKGGDVLAFIANVRSSYSVNQLPIMVCETSENVSLAIKLMKYGVNDFYNLSLSAEELFVRLNQNIDQTHSYKEIERISRTDALTNLYNRRCFFYFGESYFKQLQQLNTPFFVVMVDIDHFKKVNDTYGHQKGDEAIVFTAGALAKLFSGFTIARFGGEEFCVLGEAKDKASILKVCEDFRQEVEIFSKFQTDVGFTVSVGVSFKGENLEQAINFADSALYLAKESGRNQVQEYK</sequence>
<dbReference type="PROSITE" id="PS50887">
    <property type="entry name" value="GGDEF"/>
    <property type="match status" value="1"/>
</dbReference>
<dbReference type="PROSITE" id="PS50110">
    <property type="entry name" value="RESPONSE_REGULATORY"/>
    <property type="match status" value="1"/>
</dbReference>
<dbReference type="EC" id="2.7.7.65" evidence="1"/>
<reference evidence="6" key="1">
    <citation type="journal article" date="2022" name="Arch. Microbiol.">
        <title>Thiomicrorhabdus immobilis sp. nov., a mesophilic sulfur-oxidizing bacterium isolated from sediment of a brackish lake in northern Japan.</title>
        <authorList>
            <person name="Kojima H."/>
            <person name="Mochizuki J."/>
            <person name="Kanda M."/>
            <person name="Watanabe T."/>
            <person name="Fukui M."/>
        </authorList>
    </citation>
    <scope>NUCLEOTIDE SEQUENCE</scope>
    <source>
        <strain evidence="6">Am19</strain>
    </source>
</reference>
<dbReference type="NCBIfam" id="TIGR00254">
    <property type="entry name" value="GGDEF"/>
    <property type="match status" value="1"/>
</dbReference>
<accession>A0ABM7MAP9</accession>
<dbReference type="CDD" id="cd01949">
    <property type="entry name" value="GGDEF"/>
    <property type="match status" value="1"/>
</dbReference>
<dbReference type="PANTHER" id="PTHR45138:SF9">
    <property type="entry name" value="DIGUANYLATE CYCLASE DGCM-RELATED"/>
    <property type="match status" value="1"/>
</dbReference>
<dbReference type="SMART" id="SM00267">
    <property type="entry name" value="GGDEF"/>
    <property type="match status" value="1"/>
</dbReference>
<dbReference type="InterPro" id="IPR050469">
    <property type="entry name" value="Diguanylate_Cyclase"/>
</dbReference>
<gene>
    <name evidence="6" type="ORF">THMIRHAM_01840</name>
</gene>
<protein>
    <recommendedName>
        <fullName evidence="1">diguanylate cyclase</fullName>
        <ecNumber evidence="1">2.7.7.65</ecNumber>
    </recommendedName>
</protein>
<evidence type="ECO:0000259" key="4">
    <source>
        <dbReference type="PROSITE" id="PS50110"/>
    </source>
</evidence>
<feature type="modified residue" description="4-aspartylphosphate" evidence="3">
    <location>
        <position position="56"/>
    </location>
</feature>
<keyword evidence="3" id="KW-0597">Phosphoprotein</keyword>
<dbReference type="Pfam" id="PF00072">
    <property type="entry name" value="Response_reg"/>
    <property type="match status" value="1"/>
</dbReference>
<dbReference type="InterPro" id="IPR011006">
    <property type="entry name" value="CheY-like_superfamily"/>
</dbReference>
<dbReference type="InterPro" id="IPR000160">
    <property type="entry name" value="GGDEF_dom"/>
</dbReference>
<dbReference type="InterPro" id="IPR043128">
    <property type="entry name" value="Rev_trsase/Diguanyl_cyclase"/>
</dbReference>
<feature type="domain" description="GGDEF" evidence="5">
    <location>
        <begin position="289"/>
        <end position="415"/>
    </location>
</feature>